<dbReference type="EMBL" id="BMFY01000015">
    <property type="protein sequence ID" value="GGA24784.1"/>
    <property type="molecule type" value="Genomic_DNA"/>
</dbReference>
<dbReference type="GO" id="GO:0005737">
    <property type="term" value="C:cytoplasm"/>
    <property type="evidence" value="ECO:0007669"/>
    <property type="project" value="TreeGrafter"/>
</dbReference>
<evidence type="ECO:0000313" key="4">
    <source>
        <dbReference type="EMBL" id="GGA24784.1"/>
    </source>
</evidence>
<dbReference type="SUPFAM" id="SSF53187">
    <property type="entry name" value="Zn-dependent exopeptidases"/>
    <property type="match status" value="1"/>
</dbReference>
<evidence type="ECO:0000259" key="3">
    <source>
        <dbReference type="Pfam" id="PF07687"/>
    </source>
</evidence>
<keyword evidence="5" id="KW-1185">Reference proteome</keyword>
<dbReference type="Pfam" id="PF07687">
    <property type="entry name" value="M20_dimer"/>
    <property type="match status" value="1"/>
</dbReference>
<dbReference type="Pfam" id="PF01546">
    <property type="entry name" value="Peptidase_M20"/>
    <property type="match status" value="1"/>
</dbReference>
<sequence length="481" mass="50140">MSIDAPSHPVPDPDPDRGAAADPSREVDAGLGADLPHGPPQNPPAPDDAYLREIARATETRAMAATPLESPFRGAPAAHLDAVAAEVEGLRDELAALSQQIHAYAETAFEERRSAAAIVALLRAHGVDAELGAGGVDTAIRAETGGEQGGRTIGILGEYDALPGIGHACGHNVIAAGGVGAFLALVELGRGGLDLPGRVVFYGTPAEEGHTGKEVMARAGAFAELDAAIMLHGYGYDCADQVWLGRRLLDVTFTGVPAHASAQPFMGRNALDAASLMYQGIGLLRQQMPPVDRIHAVIAEGGTRPSIITERSRLELYLRSAHPRTLRDLSARVAEIARGAALMTGTQVRLEWDRHPASLPVRTNQPLAARWSGHQRRRGRTPLPGGVLDPSIAASTDFGNISYRIPGIHPLLKIAGPDVALHTREFAEAAASPAAVQGVLDGAYGLAGTALDYLSDDALAEAVHDEFAAAGGAVDVAGYFG</sequence>
<accession>A0A8J2U0H8</accession>
<dbReference type="PANTHER" id="PTHR30575:SF0">
    <property type="entry name" value="XAA-ARG DIPEPTIDASE"/>
    <property type="match status" value="1"/>
</dbReference>
<feature type="region of interest" description="Disordered" evidence="2">
    <location>
        <begin position="1"/>
        <end position="47"/>
    </location>
</feature>
<dbReference type="InterPro" id="IPR011650">
    <property type="entry name" value="Peptidase_M20_dimer"/>
</dbReference>
<dbReference type="SUPFAM" id="SSF55031">
    <property type="entry name" value="Bacterial exopeptidase dimerisation domain"/>
    <property type="match status" value="1"/>
</dbReference>
<comment type="caution">
    <text evidence="4">The sequence shown here is derived from an EMBL/GenBank/DDBJ whole genome shotgun (WGS) entry which is preliminary data.</text>
</comment>
<dbReference type="InterPro" id="IPR036264">
    <property type="entry name" value="Bact_exopeptidase_dim_dom"/>
</dbReference>
<dbReference type="InterPro" id="IPR002933">
    <property type="entry name" value="Peptidase_M20"/>
</dbReference>
<dbReference type="PANTHER" id="PTHR30575">
    <property type="entry name" value="PEPTIDASE M20"/>
    <property type="match status" value="1"/>
</dbReference>
<feature type="compositionally biased region" description="Pro residues" evidence="2">
    <location>
        <begin position="37"/>
        <end position="46"/>
    </location>
</feature>
<dbReference type="GO" id="GO:0071713">
    <property type="term" value="F:para-aminobenzoyl-glutamate hydrolase activity"/>
    <property type="evidence" value="ECO:0007669"/>
    <property type="project" value="TreeGrafter"/>
</dbReference>
<reference evidence="4" key="2">
    <citation type="submission" date="2020-09" db="EMBL/GenBank/DDBJ databases">
        <authorList>
            <person name="Sun Q."/>
            <person name="Zhou Y."/>
        </authorList>
    </citation>
    <scope>NUCLEOTIDE SEQUENCE</scope>
    <source>
        <strain evidence="4">CGMCC 1.12785</strain>
    </source>
</reference>
<dbReference type="CDD" id="cd03887">
    <property type="entry name" value="M20_Acy1L2"/>
    <property type="match status" value="1"/>
</dbReference>
<feature type="domain" description="Peptidase M20 dimerisation" evidence="3">
    <location>
        <begin position="250"/>
        <end position="338"/>
    </location>
</feature>
<evidence type="ECO:0000256" key="2">
    <source>
        <dbReference type="SAM" id="MobiDB-lite"/>
    </source>
</evidence>
<dbReference type="FunFam" id="3.30.70.360:FF:000004">
    <property type="entry name" value="Peptidase M20 domain-containing protein 2"/>
    <property type="match status" value="1"/>
</dbReference>
<dbReference type="InterPro" id="IPR017439">
    <property type="entry name" value="Amidohydrolase"/>
</dbReference>
<dbReference type="Proteomes" id="UP000616114">
    <property type="component" value="Unassembled WGS sequence"/>
</dbReference>
<dbReference type="AlphaFoldDB" id="A0A8J2U0H8"/>
<name>A0A8J2U0H8_9MICO</name>
<organism evidence="4 5">
    <name type="scientific">Sediminivirga luteola</name>
    <dbReference type="NCBI Taxonomy" id="1774748"/>
    <lineage>
        <taxon>Bacteria</taxon>
        <taxon>Bacillati</taxon>
        <taxon>Actinomycetota</taxon>
        <taxon>Actinomycetes</taxon>
        <taxon>Micrococcales</taxon>
        <taxon>Brevibacteriaceae</taxon>
        <taxon>Sediminivirga</taxon>
    </lineage>
</organism>
<protein>
    <submittedName>
        <fullName evidence="4">Amidohydrolase</fullName>
    </submittedName>
</protein>
<evidence type="ECO:0000313" key="5">
    <source>
        <dbReference type="Proteomes" id="UP000616114"/>
    </source>
</evidence>
<dbReference type="NCBIfam" id="TIGR01891">
    <property type="entry name" value="amidohydrolases"/>
    <property type="match status" value="1"/>
</dbReference>
<dbReference type="GO" id="GO:0046657">
    <property type="term" value="P:folic acid catabolic process"/>
    <property type="evidence" value="ECO:0007669"/>
    <property type="project" value="TreeGrafter"/>
</dbReference>
<keyword evidence="1" id="KW-0175">Coiled coil</keyword>
<dbReference type="Gene3D" id="3.30.70.360">
    <property type="match status" value="1"/>
</dbReference>
<evidence type="ECO:0000256" key="1">
    <source>
        <dbReference type="SAM" id="Coils"/>
    </source>
</evidence>
<dbReference type="InterPro" id="IPR052030">
    <property type="entry name" value="Peptidase_M20/M20A_hydrolases"/>
</dbReference>
<dbReference type="Gene3D" id="3.40.630.10">
    <property type="entry name" value="Zn peptidases"/>
    <property type="match status" value="1"/>
</dbReference>
<gene>
    <name evidence="4" type="ORF">GCM10011333_29770</name>
</gene>
<feature type="compositionally biased region" description="Basic and acidic residues" evidence="2">
    <location>
        <begin position="14"/>
        <end position="28"/>
    </location>
</feature>
<dbReference type="GO" id="GO:0016805">
    <property type="term" value="F:dipeptidase activity"/>
    <property type="evidence" value="ECO:0007669"/>
    <property type="project" value="TreeGrafter"/>
</dbReference>
<reference evidence="4" key="1">
    <citation type="journal article" date="2014" name="Int. J. Syst. Evol. Microbiol.">
        <title>Complete genome sequence of Corynebacterium casei LMG S-19264T (=DSM 44701T), isolated from a smear-ripened cheese.</title>
        <authorList>
            <consortium name="US DOE Joint Genome Institute (JGI-PGF)"/>
            <person name="Walter F."/>
            <person name="Albersmeier A."/>
            <person name="Kalinowski J."/>
            <person name="Ruckert C."/>
        </authorList>
    </citation>
    <scope>NUCLEOTIDE SEQUENCE</scope>
    <source>
        <strain evidence="4">CGMCC 1.12785</strain>
    </source>
</reference>
<proteinExistence type="predicted"/>
<feature type="coiled-coil region" evidence="1">
    <location>
        <begin position="80"/>
        <end position="107"/>
    </location>
</feature>